<dbReference type="GO" id="GO:0016787">
    <property type="term" value="F:hydrolase activity"/>
    <property type="evidence" value="ECO:0007669"/>
    <property type="project" value="InterPro"/>
</dbReference>
<reference evidence="2" key="1">
    <citation type="journal article" date="2020" name="mSystems">
        <title>Genome- and Community-Level Interaction Insights into Carbon Utilization and Element Cycling Functions of Hydrothermarchaeota in Hydrothermal Sediment.</title>
        <authorList>
            <person name="Zhou Z."/>
            <person name="Liu Y."/>
            <person name="Xu W."/>
            <person name="Pan J."/>
            <person name="Luo Z.H."/>
            <person name="Li M."/>
        </authorList>
    </citation>
    <scope>NUCLEOTIDE SEQUENCE</scope>
    <source>
        <strain evidence="2">SpSt-997</strain>
    </source>
</reference>
<dbReference type="NCBIfam" id="TIGR03123">
    <property type="entry name" value="one_C_unchar_1"/>
    <property type="match status" value="1"/>
</dbReference>
<comment type="caution">
    <text evidence="2">The sequence shown here is derived from an EMBL/GenBank/DDBJ whole genome shotgun (WGS) entry which is preliminary data.</text>
</comment>
<organism evidence="2">
    <name type="scientific">Acidicaldus sp</name>
    <dbReference type="NCBI Taxonomy" id="1872105"/>
    <lineage>
        <taxon>Bacteria</taxon>
        <taxon>Pseudomonadati</taxon>
        <taxon>Pseudomonadota</taxon>
        <taxon>Alphaproteobacteria</taxon>
        <taxon>Acetobacterales</taxon>
        <taxon>Acetobacteraceae</taxon>
        <taxon>Acidicaldus</taxon>
    </lineage>
</organism>
<dbReference type="Gene3D" id="3.30.420.190">
    <property type="entry name" value="conserved archaeal protein q6m145"/>
    <property type="match status" value="1"/>
</dbReference>
<proteinExistence type="predicted"/>
<dbReference type="SUPFAM" id="SSF53067">
    <property type="entry name" value="Actin-like ATPase domain"/>
    <property type="match status" value="1"/>
</dbReference>
<name>A0A8J4HA37_9PROT</name>
<dbReference type="InterPro" id="IPR043129">
    <property type="entry name" value="ATPase_NBD"/>
</dbReference>
<protein>
    <submittedName>
        <fullName evidence="2">H4MPT-linked C1 transfer pathway protein</fullName>
    </submittedName>
</protein>
<gene>
    <name evidence="2" type="ORF">ENY07_05360</name>
</gene>
<evidence type="ECO:0000259" key="1">
    <source>
        <dbReference type="Pfam" id="PF01968"/>
    </source>
</evidence>
<evidence type="ECO:0000313" key="2">
    <source>
        <dbReference type="EMBL" id="HGC42634.1"/>
    </source>
</evidence>
<dbReference type="InterPro" id="IPR002756">
    <property type="entry name" value="MfnF"/>
</dbReference>
<dbReference type="InterPro" id="IPR002821">
    <property type="entry name" value="Hydantoinase_A"/>
</dbReference>
<dbReference type="EMBL" id="DTQM01000101">
    <property type="protein sequence ID" value="HGC42634.1"/>
    <property type="molecule type" value="Genomic_DNA"/>
</dbReference>
<accession>A0A8J4HA37</accession>
<sequence length="331" mass="34369">MGAIIGWDLGGAHLKAARVENGKVTAVLQLPAPLWQGLEHLAAALDAALARLGPASRHAATMTGELADIFPDRATGVRRLSALLAAHLAPAPLMLYAGAAGFVPVNAAEAHAETIASGNWHATARLAARAAPEALLADCGSTTTDLIPLHRGAVAATGSSDAARLAAGELVYTGFTRSFVMALAPRVPFAGGWTPLACEHFATSADLYRILGELNEDADQMPTADGREKTVSASIARLARMIGRDVAMADAAAWRGLAAYLAEAQLRLIHDAALQVLSRLSLPPDAPVIGAGVGRALVLRLAERLHRPYRDLFTISSHADHASAVAVGLLL</sequence>
<dbReference type="Pfam" id="PF01968">
    <property type="entry name" value="Hydantoinase_A"/>
    <property type="match status" value="1"/>
</dbReference>
<dbReference type="Gene3D" id="3.30.420.40">
    <property type="match status" value="1"/>
</dbReference>
<feature type="domain" description="Hydantoinase A/oxoprolinase" evidence="1">
    <location>
        <begin position="59"/>
        <end position="305"/>
    </location>
</feature>
<dbReference type="AlphaFoldDB" id="A0A8J4HA37"/>